<dbReference type="STRING" id="1379270.GEMMAAP_13990"/>
<proteinExistence type="predicted"/>
<dbReference type="CDD" id="cd00371">
    <property type="entry name" value="HMA"/>
    <property type="match status" value="1"/>
</dbReference>
<dbReference type="GO" id="GO:0046872">
    <property type="term" value="F:metal ion binding"/>
    <property type="evidence" value="ECO:0007669"/>
    <property type="project" value="InterPro"/>
</dbReference>
<protein>
    <recommendedName>
        <fullName evidence="1">HMA domain-containing protein</fullName>
    </recommendedName>
</protein>
<dbReference type="Gene3D" id="3.30.70.100">
    <property type="match status" value="1"/>
</dbReference>
<gene>
    <name evidence="2" type="ORF">GEMMAAP_13990</name>
</gene>
<evidence type="ECO:0000313" key="2">
    <source>
        <dbReference type="EMBL" id="AMW05614.1"/>
    </source>
</evidence>
<dbReference type="PROSITE" id="PS50846">
    <property type="entry name" value="HMA_2"/>
    <property type="match status" value="1"/>
</dbReference>
<keyword evidence="3" id="KW-1185">Reference proteome</keyword>
<name>A0A143BME1_9BACT</name>
<dbReference type="AlphaFoldDB" id="A0A143BME1"/>
<evidence type="ECO:0000259" key="1">
    <source>
        <dbReference type="PROSITE" id="PS50846"/>
    </source>
</evidence>
<evidence type="ECO:0000313" key="3">
    <source>
        <dbReference type="Proteomes" id="UP000076404"/>
    </source>
</evidence>
<sequence length="93" mass="9690">MPVEDERGAVEIGKMPRLRIHVQIEGLLSVHAVRAVWTALGAVPGVLTAEVSMKGAILEADGPVDRQQLEEALAAAGVTVTGLTVEKGSLPVL</sequence>
<dbReference type="KEGG" id="gph:GEMMAAP_13990"/>
<dbReference type="SUPFAM" id="SSF55008">
    <property type="entry name" value="HMA, heavy metal-associated domain"/>
    <property type="match status" value="1"/>
</dbReference>
<feature type="domain" description="HMA" evidence="1">
    <location>
        <begin position="18"/>
        <end position="81"/>
    </location>
</feature>
<dbReference type="Proteomes" id="UP000076404">
    <property type="component" value="Chromosome"/>
</dbReference>
<dbReference type="eggNOG" id="ENOG502ZG14">
    <property type="taxonomic scope" value="Bacteria"/>
</dbReference>
<reference evidence="2 3" key="1">
    <citation type="journal article" date="2014" name="Proc. Natl. Acad. Sci. U.S.A.">
        <title>Functional type 2 photosynthetic reaction centers found in the rare bacterial phylum Gemmatimonadetes.</title>
        <authorList>
            <person name="Zeng Y."/>
            <person name="Feng F."/>
            <person name="Medova H."/>
            <person name="Dean J."/>
            <person name="Koblizek M."/>
        </authorList>
    </citation>
    <scope>NUCLEOTIDE SEQUENCE [LARGE SCALE GENOMIC DNA]</scope>
    <source>
        <strain evidence="2 3">AP64</strain>
    </source>
</reference>
<dbReference type="InterPro" id="IPR006121">
    <property type="entry name" value="HMA_dom"/>
</dbReference>
<accession>A0A143BME1</accession>
<reference evidence="2 3" key="2">
    <citation type="journal article" date="2016" name="Environ. Microbiol. Rep.">
        <title>Metagenomic evidence for the presence of phototrophic Gemmatimonadetes bacteria in diverse environments.</title>
        <authorList>
            <person name="Zeng Y."/>
            <person name="Baumbach J."/>
            <person name="Barbosa E.G."/>
            <person name="Azevedo V."/>
            <person name="Zhang C."/>
            <person name="Koblizek M."/>
        </authorList>
    </citation>
    <scope>NUCLEOTIDE SEQUENCE [LARGE SCALE GENOMIC DNA]</scope>
    <source>
        <strain evidence="2 3">AP64</strain>
    </source>
</reference>
<dbReference type="EMBL" id="CP011454">
    <property type="protein sequence ID" value="AMW05614.1"/>
    <property type="molecule type" value="Genomic_DNA"/>
</dbReference>
<dbReference type="InterPro" id="IPR036163">
    <property type="entry name" value="HMA_dom_sf"/>
</dbReference>
<organism evidence="2 3">
    <name type="scientific">Gemmatimonas phototrophica</name>
    <dbReference type="NCBI Taxonomy" id="1379270"/>
    <lineage>
        <taxon>Bacteria</taxon>
        <taxon>Pseudomonadati</taxon>
        <taxon>Gemmatimonadota</taxon>
        <taxon>Gemmatimonadia</taxon>
        <taxon>Gemmatimonadales</taxon>
        <taxon>Gemmatimonadaceae</taxon>
        <taxon>Gemmatimonas</taxon>
    </lineage>
</organism>